<protein>
    <submittedName>
        <fullName evidence="1">Uncharacterized protein</fullName>
    </submittedName>
</protein>
<accession>A0A8H3B9J4</accession>
<organism evidence="1 2">
    <name type="scientific">Rhizoctonia solani</name>
    <dbReference type="NCBI Taxonomy" id="456999"/>
    <lineage>
        <taxon>Eukaryota</taxon>
        <taxon>Fungi</taxon>
        <taxon>Dikarya</taxon>
        <taxon>Basidiomycota</taxon>
        <taxon>Agaricomycotina</taxon>
        <taxon>Agaricomycetes</taxon>
        <taxon>Cantharellales</taxon>
        <taxon>Ceratobasidiaceae</taxon>
        <taxon>Rhizoctonia</taxon>
    </lineage>
</organism>
<name>A0A8H3B9J4_9AGAM</name>
<proteinExistence type="predicted"/>
<evidence type="ECO:0000313" key="2">
    <source>
        <dbReference type="Proteomes" id="UP000663888"/>
    </source>
</evidence>
<evidence type="ECO:0000313" key="1">
    <source>
        <dbReference type="EMBL" id="CAE6451115.1"/>
    </source>
</evidence>
<dbReference type="AlphaFoldDB" id="A0A8H3B9J4"/>
<dbReference type="EMBL" id="CAJMWX010001040">
    <property type="protein sequence ID" value="CAE6451115.1"/>
    <property type="molecule type" value="Genomic_DNA"/>
</dbReference>
<dbReference type="Proteomes" id="UP000663888">
    <property type="component" value="Unassembled WGS sequence"/>
</dbReference>
<comment type="caution">
    <text evidence="1">The sequence shown here is derived from an EMBL/GenBank/DDBJ whole genome shotgun (WGS) entry which is preliminary data.</text>
</comment>
<reference evidence="1" key="1">
    <citation type="submission" date="2021-01" db="EMBL/GenBank/DDBJ databases">
        <authorList>
            <person name="Kaushik A."/>
        </authorList>
    </citation>
    <scope>NUCLEOTIDE SEQUENCE</scope>
    <source>
        <strain evidence="1">AG4-R118</strain>
    </source>
</reference>
<gene>
    <name evidence="1" type="ORF">RDB_LOCUS69317</name>
</gene>
<sequence length="121" mass="13351">MNDPRNEANCPIGEDLGTATPDTQLHIDAKKKDILVSLITDTIKDVVQLCTYVSKSNQEDGRECFAKMDNDVGNVLLAFFGIKNLTGLIYHSLGVDSNLLHQVMKKKLPKIFSLLSAYVLA</sequence>